<proteinExistence type="inferred from homology"/>
<dbReference type="Pfam" id="PF05630">
    <property type="entry name" value="NPP1"/>
    <property type="match status" value="1"/>
</dbReference>
<keyword evidence="4" id="KW-0843">Virulence</keyword>
<sequence length="102" mass="11177">MTPSAHTGYSTYAPPDADMVSSTSVKVEYSSSLGFINHHLDCTSSTGEYQALVMWDDLTDVARLALNTTSFGKANVPMNDYNFLPKIGKAYPFVDNEKTSQD</sequence>
<dbReference type="PANTHER" id="PTHR33657:SF8">
    <property type="entry name" value="DOMAIN PROTEIN, PUTATIVE (AFU_ORTHOLOGUE AFUA_5G00600)-RELATED"/>
    <property type="match status" value="1"/>
</dbReference>
<accession>A0A225VTM2</accession>
<dbReference type="InterPro" id="IPR008701">
    <property type="entry name" value="NPP1"/>
</dbReference>
<comment type="subcellular location">
    <subcellularLocation>
        <location evidence="1">Secreted</location>
    </subcellularLocation>
</comment>
<evidence type="ECO:0000256" key="2">
    <source>
        <dbReference type="ARBA" id="ARBA00009520"/>
    </source>
</evidence>
<dbReference type="OrthoDB" id="147163at2759"/>
<keyword evidence="6" id="KW-1185">Reference proteome</keyword>
<protein>
    <submittedName>
        <fullName evidence="5">Necrosis inducing protein NPP1</fullName>
    </submittedName>
</protein>
<comment type="similarity">
    <text evidence="2">Belongs to the Necrosis inducing protein (NPP1) family.</text>
</comment>
<evidence type="ECO:0000256" key="4">
    <source>
        <dbReference type="ARBA" id="ARBA00023026"/>
    </source>
</evidence>
<dbReference type="EMBL" id="NBNE01003024">
    <property type="protein sequence ID" value="OWZ08783.1"/>
    <property type="molecule type" value="Genomic_DNA"/>
</dbReference>
<dbReference type="GO" id="GO:0005576">
    <property type="term" value="C:extracellular region"/>
    <property type="evidence" value="ECO:0007669"/>
    <property type="project" value="UniProtKB-SubCell"/>
</dbReference>
<evidence type="ECO:0000256" key="3">
    <source>
        <dbReference type="ARBA" id="ARBA00022525"/>
    </source>
</evidence>
<dbReference type="STRING" id="4795.A0A225VTM2"/>
<evidence type="ECO:0000256" key="1">
    <source>
        <dbReference type="ARBA" id="ARBA00004613"/>
    </source>
</evidence>
<keyword evidence="3" id="KW-0964">Secreted</keyword>
<dbReference type="PANTHER" id="PTHR33657">
    <property type="entry name" value="DOMAIN PROTEIN, PUTATIVE (AFU_ORTHOLOGUE AFUA_5G00600)-RELATED"/>
    <property type="match status" value="1"/>
</dbReference>
<evidence type="ECO:0000313" key="6">
    <source>
        <dbReference type="Proteomes" id="UP000198211"/>
    </source>
</evidence>
<name>A0A225VTM2_9STRA</name>
<dbReference type="Proteomes" id="UP000198211">
    <property type="component" value="Unassembled WGS sequence"/>
</dbReference>
<evidence type="ECO:0000313" key="5">
    <source>
        <dbReference type="EMBL" id="OWZ08783.1"/>
    </source>
</evidence>
<organism evidence="5 6">
    <name type="scientific">Phytophthora megakarya</name>
    <dbReference type="NCBI Taxonomy" id="4795"/>
    <lineage>
        <taxon>Eukaryota</taxon>
        <taxon>Sar</taxon>
        <taxon>Stramenopiles</taxon>
        <taxon>Oomycota</taxon>
        <taxon>Peronosporomycetes</taxon>
        <taxon>Peronosporales</taxon>
        <taxon>Peronosporaceae</taxon>
        <taxon>Phytophthora</taxon>
    </lineage>
</organism>
<gene>
    <name evidence="5" type="ORF">PHMEG_00018616</name>
</gene>
<comment type="caution">
    <text evidence="5">The sequence shown here is derived from an EMBL/GenBank/DDBJ whole genome shotgun (WGS) entry which is preliminary data.</text>
</comment>
<reference evidence="6" key="1">
    <citation type="submission" date="2017-03" db="EMBL/GenBank/DDBJ databases">
        <title>Phytopthora megakarya and P. palmivora, two closely related causual agents of cacao black pod achieved similar genome size and gene model numbers by different mechanisms.</title>
        <authorList>
            <person name="Ali S."/>
            <person name="Shao J."/>
            <person name="Larry D.J."/>
            <person name="Kronmiller B."/>
            <person name="Shen D."/>
            <person name="Strem M.D."/>
            <person name="Melnick R.L."/>
            <person name="Guiltinan M.J."/>
            <person name="Tyler B.M."/>
            <person name="Meinhardt L.W."/>
            <person name="Bailey B.A."/>
        </authorList>
    </citation>
    <scope>NUCLEOTIDE SEQUENCE [LARGE SCALE GENOMIC DNA]</scope>
    <source>
        <strain evidence="6">zdho120</strain>
    </source>
</reference>
<dbReference type="AlphaFoldDB" id="A0A225VTM2"/>